<protein>
    <submittedName>
        <fullName evidence="3">Uncharacterized protein</fullName>
    </submittedName>
</protein>
<evidence type="ECO:0000313" key="3">
    <source>
        <dbReference type="EMBL" id="PIC41246.1"/>
    </source>
</evidence>
<feature type="region of interest" description="Disordered" evidence="2">
    <location>
        <begin position="230"/>
        <end position="270"/>
    </location>
</feature>
<dbReference type="EMBL" id="PDUG01000003">
    <property type="protein sequence ID" value="PIC41246.1"/>
    <property type="molecule type" value="Genomic_DNA"/>
</dbReference>
<evidence type="ECO:0000256" key="1">
    <source>
        <dbReference type="SAM" id="Coils"/>
    </source>
</evidence>
<comment type="caution">
    <text evidence="3">The sequence shown here is derived from an EMBL/GenBank/DDBJ whole genome shotgun (WGS) entry which is preliminary data.</text>
</comment>
<reference evidence="4" key="1">
    <citation type="submission" date="2017-10" db="EMBL/GenBank/DDBJ databases">
        <title>Rapid genome shrinkage in a self-fertile nematode reveals novel sperm competition proteins.</title>
        <authorList>
            <person name="Yin D."/>
            <person name="Schwarz E.M."/>
            <person name="Thomas C.G."/>
            <person name="Felde R.L."/>
            <person name="Korf I.F."/>
            <person name="Cutter A.D."/>
            <person name="Schartner C.M."/>
            <person name="Ralston E.J."/>
            <person name="Meyer B.J."/>
            <person name="Haag E.S."/>
        </authorList>
    </citation>
    <scope>NUCLEOTIDE SEQUENCE [LARGE SCALE GENOMIC DNA]</scope>
    <source>
        <strain evidence="4">JU1422</strain>
    </source>
</reference>
<name>A0A2G5UPS3_9PELO</name>
<organism evidence="3 4">
    <name type="scientific">Caenorhabditis nigoni</name>
    <dbReference type="NCBI Taxonomy" id="1611254"/>
    <lineage>
        <taxon>Eukaryota</taxon>
        <taxon>Metazoa</taxon>
        <taxon>Ecdysozoa</taxon>
        <taxon>Nematoda</taxon>
        <taxon>Chromadorea</taxon>
        <taxon>Rhabditida</taxon>
        <taxon>Rhabditina</taxon>
        <taxon>Rhabditomorpha</taxon>
        <taxon>Rhabditoidea</taxon>
        <taxon>Rhabditidae</taxon>
        <taxon>Peloderinae</taxon>
        <taxon>Caenorhabditis</taxon>
    </lineage>
</organism>
<keyword evidence="1" id="KW-0175">Coiled coil</keyword>
<feature type="region of interest" description="Disordered" evidence="2">
    <location>
        <begin position="1"/>
        <end position="28"/>
    </location>
</feature>
<keyword evidence="4" id="KW-1185">Reference proteome</keyword>
<feature type="compositionally biased region" description="Basic and acidic residues" evidence="2">
    <location>
        <begin position="193"/>
        <end position="204"/>
    </location>
</feature>
<feature type="region of interest" description="Disordered" evidence="2">
    <location>
        <begin position="181"/>
        <end position="215"/>
    </location>
</feature>
<dbReference type="OrthoDB" id="10342787at2759"/>
<gene>
    <name evidence="3" type="primary">Cnig_chr_III.g8732</name>
    <name evidence="3" type="ORF">B9Z55_008732</name>
</gene>
<dbReference type="AlphaFoldDB" id="A0A2G5UPS3"/>
<sequence length="457" mass="51728">MSSFHGNGAPPPSGTPVSTPTPLSSQPALLSGRRDFYKIVEQMGSIIEEAQIIENQIENSAPPPSSAHFIEAVASYENLAGNFQNCRERIDLMKRMDVLRGLDIKGELESFGIHVDAQLENFFRFSESLKNSGNPKTSENLVEAVKKLQKDVEDVKIQMNRHHEETREDIRRIMGILENLATGNAENPRNGFRRRESPPTREYGRYGTTRGNGQQMTASTLAAHISDETSRFGENSGNGGPPNQGSWGTQDSSRRRPDFLTNDIEPTPPTVAVPVQNVRIVPKIEGRIRYRSLVVHVDPNLYGKKRRNYGLAWSSVGNFHFRDKPSHRNGKYVKPGDWVVLDVRDHVSKRGRRFQEVRIIDEISGSGEPRVEWGDDPRNPKLITTIYISPRSPIEMENYFCQHTYCKWIRVNAEIVKGKGEKSIDVKIQRLSVAVEVPERNDVCYWEVVELLDLNVV</sequence>
<accession>A0A2G5UPS3</accession>
<proteinExistence type="predicted"/>
<evidence type="ECO:0000256" key="2">
    <source>
        <dbReference type="SAM" id="MobiDB-lite"/>
    </source>
</evidence>
<feature type="coiled-coil region" evidence="1">
    <location>
        <begin position="138"/>
        <end position="165"/>
    </location>
</feature>
<feature type="compositionally biased region" description="Low complexity" evidence="2">
    <location>
        <begin position="15"/>
        <end position="27"/>
    </location>
</feature>
<evidence type="ECO:0000313" key="4">
    <source>
        <dbReference type="Proteomes" id="UP000230233"/>
    </source>
</evidence>
<dbReference type="Proteomes" id="UP000230233">
    <property type="component" value="Chromosome III"/>
</dbReference>